<dbReference type="PANTHER" id="PTHR31254:SF1">
    <property type="entry name" value="TEKTIN BUNDLE-INTERACTING PROTEIN 1"/>
    <property type="match status" value="1"/>
</dbReference>
<reference evidence="1" key="1">
    <citation type="submission" date="2025-08" db="UniProtKB">
        <authorList>
            <consortium name="Ensembl"/>
        </authorList>
    </citation>
    <scope>IDENTIFICATION</scope>
</reference>
<keyword evidence="2" id="KW-1185">Reference proteome</keyword>
<dbReference type="Pfam" id="PF15041">
    <property type="entry name" value="TKTI1"/>
    <property type="match status" value="1"/>
</dbReference>
<organism evidence="1 2">
    <name type="scientific">Apteryx owenii</name>
    <name type="common">Little spotted kiwi</name>
    <dbReference type="NCBI Taxonomy" id="8824"/>
    <lineage>
        <taxon>Eukaryota</taxon>
        <taxon>Metazoa</taxon>
        <taxon>Chordata</taxon>
        <taxon>Craniata</taxon>
        <taxon>Vertebrata</taxon>
        <taxon>Euteleostomi</taxon>
        <taxon>Archelosauria</taxon>
        <taxon>Archosauria</taxon>
        <taxon>Dinosauria</taxon>
        <taxon>Saurischia</taxon>
        <taxon>Theropoda</taxon>
        <taxon>Coelurosauria</taxon>
        <taxon>Aves</taxon>
        <taxon>Palaeognathae</taxon>
        <taxon>Apterygiformes</taxon>
        <taxon>Apterygidae</taxon>
        <taxon>Apteryx</taxon>
    </lineage>
</organism>
<evidence type="ECO:0000313" key="2">
    <source>
        <dbReference type="Proteomes" id="UP000694424"/>
    </source>
</evidence>
<sequence>AAGMERWWHRPYVPQSTLETGFPLPLCSDQYVTLRGPRRAPVLKQAVRWKYTPMGWDAGGQSWSTGPSSWSEREDTWDALPGSISCPAFQRWHQAHARRECLPPAYAQRLRETAWWDPVVPAQYLGLGTRWGAFLWREKPIQGKEYGKGLGGSQVLAKRGCRAPGLQLCLLFPSSPLLCSCHPQPEPQGAGGQLRVCSRPPLLPPPLHHQGCLHLEPPPPPALHQPVKVALQDSSWAILGGQEMEQQGQGGGQSGGSSC</sequence>
<dbReference type="Ensembl" id="ENSAOWT00000023656.1">
    <property type="protein sequence ID" value="ENSAOWP00000020883.1"/>
    <property type="gene ID" value="ENSAOWG00000014129.1"/>
</dbReference>
<dbReference type="Proteomes" id="UP000694424">
    <property type="component" value="Unplaced"/>
</dbReference>
<reference evidence="1" key="2">
    <citation type="submission" date="2025-09" db="UniProtKB">
        <authorList>
            <consortium name="Ensembl"/>
        </authorList>
    </citation>
    <scope>IDENTIFICATION</scope>
</reference>
<proteinExistence type="predicted"/>
<dbReference type="PANTHER" id="PTHR31254">
    <property type="entry name" value="HYPOTHETICAL PROTEIN LOC690617"/>
    <property type="match status" value="1"/>
</dbReference>
<dbReference type="InterPro" id="IPR029203">
    <property type="entry name" value="TKTI1"/>
</dbReference>
<name>A0A8B9Q5Y2_APTOW</name>
<protein>
    <submittedName>
        <fullName evidence="1">Chromosome 19 open reading frame 71</fullName>
    </submittedName>
</protein>
<evidence type="ECO:0000313" key="1">
    <source>
        <dbReference type="Ensembl" id="ENSAOWP00000020883.1"/>
    </source>
</evidence>
<accession>A0A8B9Q5Y2</accession>
<dbReference type="AlphaFoldDB" id="A0A8B9Q5Y2"/>